<dbReference type="InterPro" id="IPR005122">
    <property type="entry name" value="Uracil-DNA_glycosylase-like"/>
</dbReference>
<dbReference type="SMART" id="SM00987">
    <property type="entry name" value="UreE_C"/>
    <property type="match status" value="1"/>
</dbReference>
<keyword evidence="4 9" id="KW-0378">Hydrolase</keyword>
<dbReference type="InterPro" id="IPR036895">
    <property type="entry name" value="Uracil-DNA_glycosylase-like_sf"/>
</dbReference>
<evidence type="ECO:0000256" key="7">
    <source>
        <dbReference type="ARBA" id="ARBA00023204"/>
    </source>
</evidence>
<sequence length="215" mass="23565">MPTFPDRAARNALADDCQRCPELADCRTEISWGVGSSDATLVIVGEAPGAGNPDADRWRGGNYTGMSYTAQHSGRRIRELFESLEYAPDELYFTNAVKCFPSDGEGSNREPTSKERDNCRPYLLEELTAIEPACVVPTGRHATETLLAAADRTLDGFLDAVLTPIRTDGLPPLLPVLHPSYQAIWRSRLGYEADEYRHAIGRALSELGAGPRGQR</sequence>
<dbReference type="GO" id="GO:0051539">
    <property type="term" value="F:4 iron, 4 sulfur cluster binding"/>
    <property type="evidence" value="ECO:0007669"/>
    <property type="project" value="UniProtKB-KW"/>
</dbReference>
<proteinExistence type="predicted"/>
<feature type="domain" description="Uracil-DNA glycosylase-like" evidence="8">
    <location>
        <begin position="32"/>
        <end position="197"/>
    </location>
</feature>
<dbReference type="EMBL" id="CR936257">
    <property type="protein sequence ID" value="CAI50635.2"/>
    <property type="molecule type" value="Genomic_DNA"/>
</dbReference>
<dbReference type="SMART" id="SM00986">
    <property type="entry name" value="UDG"/>
    <property type="match status" value="1"/>
</dbReference>
<dbReference type="KEGG" id="nph:NP_5088A"/>
<evidence type="ECO:0000256" key="6">
    <source>
        <dbReference type="ARBA" id="ARBA00023014"/>
    </source>
</evidence>
<evidence type="ECO:0000313" key="9">
    <source>
        <dbReference type="EMBL" id="CAI50635.2"/>
    </source>
</evidence>
<dbReference type="Pfam" id="PF03167">
    <property type="entry name" value="UDG"/>
    <property type="match status" value="1"/>
</dbReference>
<evidence type="ECO:0000259" key="8">
    <source>
        <dbReference type="SMART" id="SM00986"/>
    </source>
</evidence>
<keyword evidence="7" id="KW-0234">DNA repair</keyword>
<dbReference type="GO" id="GO:0004844">
    <property type="term" value="F:uracil DNA N-glycosylase activity"/>
    <property type="evidence" value="ECO:0007669"/>
    <property type="project" value="UniProtKB-EC"/>
</dbReference>
<keyword evidence="10" id="KW-1185">Reference proteome</keyword>
<keyword evidence="3" id="KW-0227">DNA damage</keyword>
<keyword evidence="2" id="KW-0479">Metal-binding</keyword>
<dbReference type="Proteomes" id="UP000002698">
    <property type="component" value="Chromosome"/>
</dbReference>
<dbReference type="RefSeq" id="WP_049939886.1">
    <property type="nucleotide sequence ID" value="NC_007426.1"/>
</dbReference>
<dbReference type="PANTHER" id="PTHR33693:SF1">
    <property type="entry name" value="TYPE-4 URACIL-DNA GLYCOSYLASE"/>
    <property type="match status" value="1"/>
</dbReference>
<protein>
    <submittedName>
        <fullName evidence="9">Uracil-DNA glycosylase</fullName>
        <ecNumber evidence="9">3.2.2.27</ecNumber>
    </submittedName>
</protein>
<organism evidence="9 10">
    <name type="scientific">Natronomonas pharaonis (strain ATCC 35678 / DSM 2160 / CIP 103997 / JCM 8858 / NBRC 14720 / NCIMB 2260 / Gabara)</name>
    <name type="common">Halobacterium pharaonis</name>
    <dbReference type="NCBI Taxonomy" id="348780"/>
    <lineage>
        <taxon>Archaea</taxon>
        <taxon>Methanobacteriati</taxon>
        <taxon>Methanobacteriota</taxon>
        <taxon>Stenosarchaea group</taxon>
        <taxon>Halobacteria</taxon>
        <taxon>Halobacteriales</taxon>
        <taxon>Natronomonadaceae</taxon>
        <taxon>Natronomonas</taxon>
    </lineage>
</organism>
<dbReference type="GO" id="GO:0006281">
    <property type="term" value="P:DNA repair"/>
    <property type="evidence" value="ECO:0007669"/>
    <property type="project" value="UniProtKB-KW"/>
</dbReference>
<dbReference type="GeneID" id="3702250"/>
<dbReference type="HOGENOM" id="CLU_1159025_0_0_2"/>
<accession>A0A1U7EZC9</accession>
<dbReference type="eggNOG" id="arCOG00905">
    <property type="taxonomic scope" value="Archaea"/>
</dbReference>
<dbReference type="EC" id="3.2.2.27" evidence="9"/>
<dbReference type="AlphaFoldDB" id="A0A1U7EZC9"/>
<evidence type="ECO:0000256" key="2">
    <source>
        <dbReference type="ARBA" id="ARBA00022723"/>
    </source>
</evidence>
<name>A0A1U7EZC9_NATPD</name>
<dbReference type="OrthoDB" id="210606at2157"/>
<keyword evidence="9" id="KW-0326">Glycosidase</keyword>
<keyword evidence="5" id="KW-0408">Iron</keyword>
<keyword evidence="6" id="KW-0411">Iron-sulfur</keyword>
<evidence type="ECO:0000256" key="4">
    <source>
        <dbReference type="ARBA" id="ARBA00022801"/>
    </source>
</evidence>
<evidence type="ECO:0000256" key="5">
    <source>
        <dbReference type="ARBA" id="ARBA00023004"/>
    </source>
</evidence>
<dbReference type="SUPFAM" id="SSF52141">
    <property type="entry name" value="Uracil-DNA glycosylase-like"/>
    <property type="match status" value="1"/>
</dbReference>
<dbReference type="EnsemblBacteria" id="CAI50635">
    <property type="protein sequence ID" value="CAI50635"/>
    <property type="gene ID" value="NP_5088A"/>
</dbReference>
<dbReference type="STRING" id="348780.NP_5088A"/>
<evidence type="ECO:0000256" key="1">
    <source>
        <dbReference type="ARBA" id="ARBA00022485"/>
    </source>
</evidence>
<gene>
    <name evidence="9" type="primary">udg2</name>
    <name evidence="9" type="ordered locus">NP_5088A</name>
</gene>
<evidence type="ECO:0000256" key="3">
    <source>
        <dbReference type="ARBA" id="ARBA00022763"/>
    </source>
</evidence>
<evidence type="ECO:0000313" key="10">
    <source>
        <dbReference type="Proteomes" id="UP000002698"/>
    </source>
</evidence>
<dbReference type="Gene3D" id="3.40.470.10">
    <property type="entry name" value="Uracil-DNA glycosylase-like domain"/>
    <property type="match status" value="1"/>
</dbReference>
<dbReference type="InterPro" id="IPR051536">
    <property type="entry name" value="UDG_Type-4/5"/>
</dbReference>
<keyword evidence="1" id="KW-0004">4Fe-4S</keyword>
<dbReference type="PANTHER" id="PTHR33693">
    <property type="entry name" value="TYPE-5 URACIL-DNA GLYCOSYLASE"/>
    <property type="match status" value="1"/>
</dbReference>
<reference evidence="9 10" key="1">
    <citation type="journal article" date="2005" name="Genome Res.">
        <title>Living with two extremes: conclusions from the genome sequence of Natronomonas pharaonis.</title>
        <authorList>
            <person name="Falb M."/>
            <person name="Pfeiffer F."/>
            <person name="Palm P."/>
            <person name="Rodewald K."/>
            <person name="Hickmann V."/>
            <person name="Tittor J."/>
            <person name="Oesterhelt D."/>
        </authorList>
    </citation>
    <scope>NUCLEOTIDE SEQUENCE [LARGE SCALE GENOMIC DNA]</scope>
    <source>
        <strain evidence="10">ATCC 35678 / DSM 2160 / CIP 103997 / JCM 8858 / NBRC 14720 / NCIMB 2260 / Gabara</strain>
    </source>
</reference>
<dbReference type="GO" id="GO:0046872">
    <property type="term" value="F:metal ion binding"/>
    <property type="evidence" value="ECO:0007669"/>
    <property type="project" value="UniProtKB-KW"/>
</dbReference>